<gene>
    <name evidence="7" type="ORF">V6N11_051892</name>
</gene>
<dbReference type="Pfam" id="PF00638">
    <property type="entry name" value="Ran_BP1"/>
    <property type="match status" value="1"/>
</dbReference>
<dbReference type="SUPFAM" id="SSF50729">
    <property type="entry name" value="PH domain-like"/>
    <property type="match status" value="1"/>
</dbReference>
<keyword evidence="2" id="KW-0813">Transport</keyword>
<dbReference type="InterPro" id="IPR045255">
    <property type="entry name" value="RanBP1-like"/>
</dbReference>
<dbReference type="EMBL" id="JBBPBN010000001">
    <property type="protein sequence ID" value="KAK9045989.1"/>
    <property type="molecule type" value="Genomic_DNA"/>
</dbReference>
<keyword evidence="2" id="KW-0509">mRNA transport</keyword>
<dbReference type="InterPro" id="IPR011993">
    <property type="entry name" value="PH-like_dom_sf"/>
</dbReference>
<dbReference type="PANTHER" id="PTHR23138">
    <property type="entry name" value="RAN BINDING PROTEIN"/>
    <property type="match status" value="1"/>
</dbReference>
<evidence type="ECO:0000256" key="1">
    <source>
        <dbReference type="ARBA" id="ARBA00004567"/>
    </source>
</evidence>
<accession>A0ABR2U8P5</accession>
<dbReference type="CDD" id="cd13170">
    <property type="entry name" value="RanBD_NUP50"/>
    <property type="match status" value="1"/>
</dbReference>
<name>A0ABR2U8P5_9ROSI</name>
<feature type="domain" description="RanBD1" evidence="6">
    <location>
        <begin position="317"/>
        <end position="441"/>
    </location>
</feature>
<dbReference type="Proteomes" id="UP001396334">
    <property type="component" value="Unassembled WGS sequence"/>
</dbReference>
<evidence type="ECO:0000259" key="6">
    <source>
        <dbReference type="PROSITE" id="PS50196"/>
    </source>
</evidence>
<dbReference type="InterPro" id="IPR000156">
    <property type="entry name" value="Ran_bind_dom"/>
</dbReference>
<keyword evidence="4" id="KW-0653">Protein transport</keyword>
<feature type="compositionally biased region" description="Basic and acidic residues" evidence="5">
    <location>
        <begin position="127"/>
        <end position="139"/>
    </location>
</feature>
<feature type="region of interest" description="Disordered" evidence="5">
    <location>
        <begin position="293"/>
        <end position="319"/>
    </location>
</feature>
<proteinExistence type="predicted"/>
<comment type="caution">
    <text evidence="7">The sequence shown here is derived from an EMBL/GenBank/DDBJ whole genome shotgun (WGS) entry which is preliminary data.</text>
</comment>
<sequence length="496" mass="52917">MNGTKRFALPSSSAAEANDSAFRNKRIMAGSLFDTQRAEPSQRLPNASPPLDPHRAELSRQHVKALNTQFASWVQSQLKNHPDELWQDGVSDYLSHASNIMEKFSDVVDWLKANAVKGANLSAAETHKNESKMVPETKNTENNSFQGKTGFTPTSTTGFNPGTTTLSFSPGTTTMSFSPGTTAGTFSLDTTTTRLTPADMTKKFPPVGTTTSFTLASSTTSLTPAGLTTSSTAAGSNSSFTFGLATANFVSSGTTNSFTSSNKTVSFASPWSSGVFSNSQSHFSFGAPTSVSVDNNAADDADDENELPQPGSPSVKKSEEKGIVVVHEVKCKLYVKSTDPADKDSWKDKGTGQLSIKCKEGISKGSKDSKPTIVVRNDVGKVLLNALLYPGIKTSAQKNSLVAIFHTSDEGGNNEDAVARTFLIRTKSEDDRNKLATAIQDYAPAAGFLGIRRTCSSGSKSGANNASIGSTVFSWMPRWYEKSLISCLCGLQQLMF</sequence>
<evidence type="ECO:0000256" key="3">
    <source>
        <dbReference type="ARBA" id="ARBA00023010"/>
    </source>
</evidence>
<keyword evidence="4" id="KW-0539">Nucleus</keyword>
<keyword evidence="3" id="KW-0811">Translocation</keyword>
<keyword evidence="8" id="KW-1185">Reference proteome</keyword>
<keyword evidence="4" id="KW-0906">Nuclear pore complex</keyword>
<dbReference type="Gene3D" id="2.30.29.30">
    <property type="entry name" value="Pleckstrin-homology domain (PH domain)/Phosphotyrosine-binding domain (PTB)"/>
    <property type="match status" value="1"/>
</dbReference>
<evidence type="ECO:0000256" key="2">
    <source>
        <dbReference type="ARBA" id="ARBA00022816"/>
    </source>
</evidence>
<organism evidence="7 8">
    <name type="scientific">Hibiscus sabdariffa</name>
    <name type="common">roselle</name>
    <dbReference type="NCBI Taxonomy" id="183260"/>
    <lineage>
        <taxon>Eukaryota</taxon>
        <taxon>Viridiplantae</taxon>
        <taxon>Streptophyta</taxon>
        <taxon>Embryophyta</taxon>
        <taxon>Tracheophyta</taxon>
        <taxon>Spermatophyta</taxon>
        <taxon>Magnoliopsida</taxon>
        <taxon>eudicotyledons</taxon>
        <taxon>Gunneridae</taxon>
        <taxon>Pentapetalae</taxon>
        <taxon>rosids</taxon>
        <taxon>malvids</taxon>
        <taxon>Malvales</taxon>
        <taxon>Malvaceae</taxon>
        <taxon>Malvoideae</taxon>
        <taxon>Hibiscus</taxon>
    </lineage>
</organism>
<evidence type="ECO:0000313" key="8">
    <source>
        <dbReference type="Proteomes" id="UP001396334"/>
    </source>
</evidence>
<reference evidence="7 8" key="1">
    <citation type="journal article" date="2024" name="G3 (Bethesda)">
        <title>Genome assembly of Hibiscus sabdariffa L. provides insights into metabolisms of medicinal natural products.</title>
        <authorList>
            <person name="Kim T."/>
        </authorList>
    </citation>
    <scope>NUCLEOTIDE SEQUENCE [LARGE SCALE GENOMIC DNA]</scope>
    <source>
        <strain evidence="7">TK-2024</strain>
        <tissue evidence="7">Old leaves</tissue>
    </source>
</reference>
<comment type="subcellular location">
    <subcellularLocation>
        <location evidence="1">Nucleus</location>
        <location evidence="1">Nuclear pore complex</location>
    </subcellularLocation>
</comment>
<dbReference type="SMART" id="SM00160">
    <property type="entry name" value="RanBD"/>
    <property type="match status" value="1"/>
</dbReference>
<feature type="compositionally biased region" description="Acidic residues" evidence="5">
    <location>
        <begin position="297"/>
        <end position="306"/>
    </location>
</feature>
<evidence type="ECO:0000313" key="7">
    <source>
        <dbReference type="EMBL" id="KAK9045989.1"/>
    </source>
</evidence>
<feature type="region of interest" description="Disordered" evidence="5">
    <location>
        <begin position="34"/>
        <end position="54"/>
    </location>
</feature>
<dbReference type="PROSITE" id="PS50196">
    <property type="entry name" value="RANBD1"/>
    <property type="match status" value="1"/>
</dbReference>
<dbReference type="PANTHER" id="PTHR23138:SF141">
    <property type="entry name" value="NUCLEAR PORE COMPLEX PROTEIN NUP50"/>
    <property type="match status" value="1"/>
</dbReference>
<protein>
    <recommendedName>
        <fullName evidence="6">RanBD1 domain-containing protein</fullName>
    </recommendedName>
</protein>
<evidence type="ECO:0000256" key="5">
    <source>
        <dbReference type="SAM" id="MobiDB-lite"/>
    </source>
</evidence>
<feature type="compositionally biased region" description="Low complexity" evidence="5">
    <location>
        <begin position="147"/>
        <end position="162"/>
    </location>
</feature>
<feature type="region of interest" description="Disordered" evidence="5">
    <location>
        <begin position="127"/>
        <end position="162"/>
    </location>
</feature>
<evidence type="ECO:0000256" key="4">
    <source>
        <dbReference type="ARBA" id="ARBA00023132"/>
    </source>
</evidence>